<dbReference type="InterPro" id="IPR050921">
    <property type="entry name" value="T4SS_GSP_E_ATPase"/>
</dbReference>
<feature type="non-terminal residue" evidence="3">
    <location>
        <position position="1"/>
    </location>
</feature>
<evidence type="ECO:0000313" key="3">
    <source>
        <dbReference type="EMBL" id="GAH47504.1"/>
    </source>
</evidence>
<reference evidence="3" key="1">
    <citation type="journal article" date="2014" name="Front. Microbiol.">
        <title>High frequency of phylogenetically diverse reductive dehalogenase-homologous genes in deep subseafloor sedimentary metagenomes.</title>
        <authorList>
            <person name="Kawai M."/>
            <person name="Futagami T."/>
            <person name="Toyoda A."/>
            <person name="Takaki Y."/>
            <person name="Nishi S."/>
            <person name="Hori S."/>
            <person name="Arai W."/>
            <person name="Tsubouchi T."/>
            <person name="Morono Y."/>
            <person name="Uchiyama I."/>
            <person name="Ito T."/>
            <person name="Fujiyama A."/>
            <person name="Inagaki F."/>
            <person name="Takami H."/>
        </authorList>
    </citation>
    <scope>NUCLEOTIDE SEQUENCE</scope>
    <source>
        <strain evidence="3">Expedition CK06-06</strain>
    </source>
</reference>
<comment type="similarity">
    <text evidence="1">Belongs to the GSP E family.</text>
</comment>
<comment type="caution">
    <text evidence="3">The sequence shown here is derived from an EMBL/GenBank/DDBJ whole genome shotgun (WGS) entry which is preliminary data.</text>
</comment>
<dbReference type="GO" id="GO:0016887">
    <property type="term" value="F:ATP hydrolysis activity"/>
    <property type="evidence" value="ECO:0007669"/>
    <property type="project" value="InterPro"/>
</dbReference>
<dbReference type="AlphaFoldDB" id="X1H0Z4"/>
<dbReference type="PANTHER" id="PTHR30486">
    <property type="entry name" value="TWITCHING MOTILITY PROTEIN PILT"/>
    <property type="match status" value="1"/>
</dbReference>
<feature type="domain" description="Bacterial type II secretion system protein E" evidence="2">
    <location>
        <begin position="1"/>
        <end position="52"/>
    </location>
</feature>
<dbReference type="Gene3D" id="3.40.50.300">
    <property type="entry name" value="P-loop containing nucleotide triphosphate hydrolases"/>
    <property type="match status" value="1"/>
</dbReference>
<evidence type="ECO:0000259" key="2">
    <source>
        <dbReference type="Pfam" id="PF00437"/>
    </source>
</evidence>
<accession>X1H0Z4</accession>
<gene>
    <name evidence="3" type="ORF">S03H2_38992</name>
</gene>
<dbReference type="SUPFAM" id="SSF52540">
    <property type="entry name" value="P-loop containing nucleoside triphosphate hydrolases"/>
    <property type="match status" value="1"/>
</dbReference>
<name>X1H0Z4_9ZZZZ</name>
<organism evidence="3">
    <name type="scientific">marine sediment metagenome</name>
    <dbReference type="NCBI Taxonomy" id="412755"/>
    <lineage>
        <taxon>unclassified sequences</taxon>
        <taxon>metagenomes</taxon>
        <taxon>ecological metagenomes</taxon>
    </lineage>
</organism>
<dbReference type="EMBL" id="BARU01024074">
    <property type="protein sequence ID" value="GAH47504.1"/>
    <property type="molecule type" value="Genomic_DNA"/>
</dbReference>
<protein>
    <recommendedName>
        <fullName evidence="2">Bacterial type II secretion system protein E domain-containing protein</fullName>
    </recommendedName>
</protein>
<sequence length="130" mass="14161">TGHLVFATLHTNSAAQSIHRIVDSFPPAQQSQIRAQLSGSLLGIVSQRLIPRIKGGLIPATEVMISTPATANLIRENKIHELPLVIETSAEMGMISLNRSLANLVKMKEISLENALNYSLNPAELKMLVR</sequence>
<evidence type="ECO:0000256" key="1">
    <source>
        <dbReference type="ARBA" id="ARBA00006611"/>
    </source>
</evidence>
<proteinExistence type="inferred from homology"/>
<dbReference type="Pfam" id="PF00437">
    <property type="entry name" value="T2SSE"/>
    <property type="match status" value="1"/>
</dbReference>
<dbReference type="InterPro" id="IPR027417">
    <property type="entry name" value="P-loop_NTPase"/>
</dbReference>
<dbReference type="PANTHER" id="PTHR30486:SF16">
    <property type="entry name" value="TWITCHING MOTILITY PROTEIN PILT"/>
    <property type="match status" value="1"/>
</dbReference>
<dbReference type="InterPro" id="IPR001482">
    <property type="entry name" value="T2SS/T4SS_dom"/>
</dbReference>